<dbReference type="Proteomes" id="UP000323142">
    <property type="component" value="Unassembled WGS sequence"/>
</dbReference>
<feature type="domain" description="Myo-inositol-1-phosphate synthase GAPDH-like" evidence="3">
    <location>
        <begin position="216"/>
        <end position="324"/>
    </location>
</feature>
<evidence type="ECO:0000256" key="2">
    <source>
        <dbReference type="SAM" id="MobiDB-lite"/>
    </source>
</evidence>
<dbReference type="OrthoDB" id="9766811at2"/>
<feature type="region of interest" description="Disordered" evidence="2">
    <location>
        <begin position="1"/>
        <end position="23"/>
    </location>
</feature>
<dbReference type="PIRSF" id="PIRSF015578">
    <property type="entry name" value="Myoinos-ppht_syn"/>
    <property type="match status" value="1"/>
</dbReference>
<dbReference type="GO" id="GO:0004512">
    <property type="term" value="F:inositol-3-phosphate synthase activity"/>
    <property type="evidence" value="ECO:0007669"/>
    <property type="project" value="InterPro"/>
</dbReference>
<dbReference type="PANTHER" id="PTHR43125:SF1">
    <property type="entry name" value="INOSITOL-3-PHOSPHATE SYNTHASE"/>
    <property type="match status" value="1"/>
</dbReference>
<dbReference type="InterPro" id="IPR002587">
    <property type="entry name" value="Myo-inos-1-P_Synthase"/>
</dbReference>
<dbReference type="Gene3D" id="3.30.360.10">
    <property type="entry name" value="Dihydrodipicolinate Reductase, domain 2"/>
    <property type="match status" value="1"/>
</dbReference>
<reference evidence="4 5" key="2">
    <citation type="submission" date="2019-09" db="EMBL/GenBank/DDBJ databases">
        <authorList>
            <person name="Jin C."/>
        </authorList>
    </citation>
    <scope>NUCLEOTIDE SEQUENCE [LARGE SCALE GENOMIC DNA]</scope>
    <source>
        <strain evidence="4 5">BN140002</strain>
    </source>
</reference>
<name>A0A5B2VC77_9HYPH</name>
<protein>
    <submittedName>
        <fullName evidence="4">Inositol-3-phosphate synthase</fullName>
    </submittedName>
</protein>
<evidence type="ECO:0000313" key="4">
    <source>
        <dbReference type="EMBL" id="KAA2235697.1"/>
    </source>
</evidence>
<organism evidence="4 5">
    <name type="scientific">Salinarimonas soli</name>
    <dbReference type="NCBI Taxonomy" id="1638099"/>
    <lineage>
        <taxon>Bacteria</taxon>
        <taxon>Pseudomonadati</taxon>
        <taxon>Pseudomonadota</taxon>
        <taxon>Alphaproteobacteria</taxon>
        <taxon>Hyphomicrobiales</taxon>
        <taxon>Salinarimonadaceae</taxon>
        <taxon>Salinarimonas</taxon>
    </lineage>
</organism>
<dbReference type="InterPro" id="IPR052199">
    <property type="entry name" value="MIPS"/>
</dbReference>
<comment type="caution">
    <text evidence="4">The sequence shown here is derived from an EMBL/GenBank/DDBJ whole genome shotgun (WGS) entry which is preliminary data.</text>
</comment>
<evidence type="ECO:0000256" key="1">
    <source>
        <dbReference type="ARBA" id="ARBA00010813"/>
    </source>
</evidence>
<gene>
    <name evidence="4" type="ORF">F0L46_17855</name>
</gene>
<dbReference type="GO" id="GO:0008654">
    <property type="term" value="P:phospholipid biosynthetic process"/>
    <property type="evidence" value="ECO:0007669"/>
    <property type="project" value="InterPro"/>
</dbReference>
<accession>A0A5B2VC77</accession>
<dbReference type="PANTHER" id="PTHR43125">
    <property type="entry name" value="INOSITOL-3-PHOSPHATE SYNTHASE"/>
    <property type="match status" value="1"/>
</dbReference>
<evidence type="ECO:0000313" key="5">
    <source>
        <dbReference type="Proteomes" id="UP000323142"/>
    </source>
</evidence>
<reference evidence="4 5" key="1">
    <citation type="submission" date="2019-09" db="EMBL/GenBank/DDBJ databases">
        <title>Salinarimonas rosea gen. nov., sp. nov., a new member of the a-2 subgroup of the Proteobacteria.</title>
        <authorList>
            <person name="Liu J."/>
        </authorList>
    </citation>
    <scope>NUCLEOTIDE SEQUENCE [LARGE SCALE GENOMIC DNA]</scope>
    <source>
        <strain evidence="4 5">BN140002</strain>
    </source>
</reference>
<dbReference type="GO" id="GO:0006021">
    <property type="term" value="P:inositol biosynthetic process"/>
    <property type="evidence" value="ECO:0007669"/>
    <property type="project" value="InterPro"/>
</dbReference>
<comment type="similarity">
    <text evidence="1">Belongs to the myo-inositol 1-phosphate synthase family.</text>
</comment>
<dbReference type="SUPFAM" id="SSF55347">
    <property type="entry name" value="Glyceraldehyde-3-phosphate dehydrogenase-like, C-terminal domain"/>
    <property type="match status" value="1"/>
</dbReference>
<sequence>MHPDPHRGGRRRDRHRPCPEGVPPVRNKLRVGIVGVGNCASSLVQGLTYYRDAKDNVPVPGLMNVELGGYHVGDVEISAAFDVAADKVGRDVSEAILARPNNTLRFADVAPLGVTVERGPTLDGLGRYLREEIDESDTPVADVRAALERSRTDVLVSYLPVGSQRATEFYAEAALEAGCAFVNCIPVFIASKPEWRKRFEERGLPIIGDDIKSQVGATIVHRVLANLFRERGVRLDRTYQLNFGGNADFQNMLERERLESKKISKTQAVTSQLDVPLDPENVHVGPSDYVPWLTDRKWAHIRLEGTTFGGVPLNVELKLEVWDSPNSAGIVIDAVRCAKVALDRRIGGALIGPSSYFMKSPPQQFTDNEAREATMRFVAGEDEATH</sequence>
<dbReference type="Gene3D" id="3.40.50.720">
    <property type="entry name" value="NAD(P)-binding Rossmann-like Domain"/>
    <property type="match status" value="1"/>
</dbReference>
<dbReference type="InterPro" id="IPR036291">
    <property type="entry name" value="NAD(P)-bd_dom_sf"/>
</dbReference>
<proteinExistence type="inferred from homology"/>
<dbReference type="InterPro" id="IPR013021">
    <property type="entry name" value="Myo-inos-1-P_Synthase_GAPDH"/>
</dbReference>
<keyword evidence="5" id="KW-1185">Reference proteome</keyword>
<evidence type="ECO:0000259" key="3">
    <source>
        <dbReference type="Pfam" id="PF01658"/>
    </source>
</evidence>
<dbReference type="SUPFAM" id="SSF51735">
    <property type="entry name" value="NAD(P)-binding Rossmann-fold domains"/>
    <property type="match status" value="1"/>
</dbReference>
<dbReference type="EMBL" id="VUOA01000033">
    <property type="protein sequence ID" value="KAA2235697.1"/>
    <property type="molecule type" value="Genomic_DNA"/>
</dbReference>
<dbReference type="AlphaFoldDB" id="A0A5B2VC77"/>
<dbReference type="Pfam" id="PF01658">
    <property type="entry name" value="Inos-1-P_synth"/>
    <property type="match status" value="1"/>
</dbReference>